<reference evidence="2" key="2">
    <citation type="submission" date="2015-06" db="UniProtKB">
        <authorList>
            <consortium name="EnsemblPlants"/>
        </authorList>
    </citation>
    <scope>IDENTIFICATION</scope>
    <source>
        <strain evidence="2">DM1-3 516 R44</strain>
    </source>
</reference>
<sequence>MTISNSKLLHSYFKFPDVTSSRRRMPIDPNVPSWARGFVNAIHALGASHELDEMVEENIATEAEFEGKHGHYFAKRNEKAEKNEENEGLRIAKGSYFAFCSSLLSPEGKDRVDEKREQSVHHREVSRGSTMSPNAPEHDDAEGWCKMAMNYTKGLIAELIGDSD</sequence>
<reference evidence="3" key="1">
    <citation type="journal article" date="2011" name="Nature">
        <title>Genome sequence and analysis of the tuber crop potato.</title>
        <authorList>
            <consortium name="The Potato Genome Sequencing Consortium"/>
        </authorList>
    </citation>
    <scope>NUCLEOTIDE SEQUENCE [LARGE SCALE GENOMIC DNA]</scope>
    <source>
        <strain evidence="3">cv. DM1-3 516 R44</strain>
    </source>
</reference>
<dbReference type="Gramene" id="PGSC0003DMT400094287">
    <property type="protein sequence ID" value="PGSC0003DMT400094287"/>
    <property type="gene ID" value="PGSC0003DMG400043858"/>
</dbReference>
<proteinExistence type="predicted"/>
<keyword evidence="3" id="KW-1185">Reference proteome</keyword>
<dbReference type="InParanoid" id="M1DTT8"/>
<dbReference type="HOGENOM" id="CLU_1621861_0_0_1"/>
<organism evidence="2 3">
    <name type="scientific">Solanum tuberosum</name>
    <name type="common">Potato</name>
    <dbReference type="NCBI Taxonomy" id="4113"/>
    <lineage>
        <taxon>Eukaryota</taxon>
        <taxon>Viridiplantae</taxon>
        <taxon>Streptophyta</taxon>
        <taxon>Embryophyta</taxon>
        <taxon>Tracheophyta</taxon>
        <taxon>Spermatophyta</taxon>
        <taxon>Magnoliopsida</taxon>
        <taxon>eudicotyledons</taxon>
        <taxon>Gunneridae</taxon>
        <taxon>Pentapetalae</taxon>
        <taxon>asterids</taxon>
        <taxon>lamiids</taxon>
        <taxon>Solanales</taxon>
        <taxon>Solanaceae</taxon>
        <taxon>Solanoideae</taxon>
        <taxon>Solaneae</taxon>
        <taxon>Solanum</taxon>
    </lineage>
</organism>
<evidence type="ECO:0000313" key="2">
    <source>
        <dbReference type="EnsemblPlants" id="PGSC0003DMT400094287"/>
    </source>
</evidence>
<dbReference type="EnsemblPlants" id="PGSC0003DMT400094287">
    <property type="protein sequence ID" value="PGSC0003DMT400094287"/>
    <property type="gene ID" value="PGSC0003DMG400043858"/>
</dbReference>
<evidence type="ECO:0000256" key="1">
    <source>
        <dbReference type="SAM" id="MobiDB-lite"/>
    </source>
</evidence>
<dbReference type="Proteomes" id="UP000011115">
    <property type="component" value="Unassembled WGS sequence"/>
</dbReference>
<feature type="compositionally biased region" description="Basic and acidic residues" evidence="1">
    <location>
        <begin position="108"/>
        <end position="126"/>
    </location>
</feature>
<evidence type="ECO:0000313" key="3">
    <source>
        <dbReference type="Proteomes" id="UP000011115"/>
    </source>
</evidence>
<dbReference type="PaxDb" id="4113-PGSC0003DMT400094287"/>
<protein>
    <submittedName>
        <fullName evidence="2">Uncharacterized protein</fullName>
    </submittedName>
</protein>
<accession>M1DTT8</accession>
<name>M1DTT8_SOLTU</name>
<dbReference type="AlphaFoldDB" id="M1DTT8"/>
<feature type="region of interest" description="Disordered" evidence="1">
    <location>
        <begin position="108"/>
        <end position="141"/>
    </location>
</feature>